<dbReference type="GO" id="GO:0005886">
    <property type="term" value="C:plasma membrane"/>
    <property type="evidence" value="ECO:0007669"/>
    <property type="project" value="InterPro"/>
</dbReference>
<protein>
    <recommendedName>
        <fullName evidence="6">Translocation and assembly module TamB C-terminal domain-containing protein</fullName>
    </recommendedName>
</protein>
<dbReference type="PANTHER" id="PTHR34457">
    <property type="entry name" value="EMBRYO DEFECTIVE 2410"/>
    <property type="match status" value="1"/>
</dbReference>
<evidence type="ECO:0000313" key="7">
    <source>
        <dbReference type="EMBL" id="CAD7704813.1"/>
    </source>
</evidence>
<feature type="region of interest" description="Disordered" evidence="5">
    <location>
        <begin position="1298"/>
        <end position="1319"/>
    </location>
</feature>
<feature type="region of interest" description="Disordered" evidence="5">
    <location>
        <begin position="1"/>
        <end position="27"/>
    </location>
</feature>
<feature type="region of interest" description="Disordered" evidence="5">
    <location>
        <begin position="770"/>
        <end position="796"/>
    </location>
</feature>
<evidence type="ECO:0000256" key="4">
    <source>
        <dbReference type="ARBA" id="ARBA00023136"/>
    </source>
</evidence>
<evidence type="ECO:0000256" key="5">
    <source>
        <dbReference type="SAM" id="MobiDB-lite"/>
    </source>
</evidence>
<sequence length="2367" mass="253937">MFPLGRAVSHRRPPFWPSSPPSGGKVSARASRLPRVVGANFASGAPVGRPLLWASSRCKRGRSGLACRVVGSAAVDAVRETAQRVTEAVVRTVNVLHDVVWVRGWARVTVLLALLVGLVTAVLNTWLLGSVNARVLPVVTEELATVLEREVYFGKVKWLLPTGIFGLTPLASIGPVRVGPGAVEKSSIEVPEVRMGLNLLKSMFQRRLVLWANCRQPDVTLVQADNLSWFGYPQDTTPSSQNLLPGLGKLKQSTATGLSQQQSSSQATHVASMCREATDGNEERLRERRRSSLQCSTSEPTAAPAKGRRCLSPVDLDKLRGSFDFGESSEQWEKMSEWERMPDYDALGEGGRPFAWSSPTSHVEPRGTNPRWAFTVSVPHWQPKGPTSNLPGVSNIRGERAHPLLGGQGFWGGVYKSNADVLPGGLGGRGPSNPMRGGAGGMQTGKPSRYLKRKPTETSHGHMVKRIGKLAKGSGAHRPKMAPRVRYQRQKGLVGANEQEGASEDASAGAWQVAEDGQEGKSVVFCAKKSAWLRAVARHSMSVKGTVGAGKTKAGRQHIGSVQDVQHDSQLPPSAFNINDFRLEDPVDEKEQHAAWVTEVFGGGVEAMYEEEEDELGDVQEAELAAAEMNTSVAATVVEQRHDIPRKPWTPSKASSRFSVDWGALARHNTLPEVALGHMAVQNGTLNAFIAGESIPRRIEHVAGTASFGPGYHSMTINLHGKAEMRHPDSAKCTMPTPHAFRHLRFMMPELQKGLQIVFPSDITASVSQPTNTLAEAKRTPRHSLESSPSRALHKVSGSVMDDVAQGTEAGSASKDGKLGGAGVGPPGSMSLYSTMHDAPQRTGPWIARPKAVPFGRPQKGTRDFRRATSPDTGGDVTVNITAKQMGKPGVFPDLEVVVAGNRLHAPLLERIVEVPVDVHDGRADGTLCIKSYNDATWKTPQLEGRVKCQGLAFHFWDAPDDLSDADVDLIFEKNRMYVHNAHGYYGAVPLTVTGDMDIDPDVGQYRLSATVLPVEVNAVRVSLGIRPLPHSAVGAVRGIVHCNGPLQKPVFSGSGIAVRPTDEVINAMEESHAKSALLSDPRAVAAFDKVPFTRASVVFTHNTETAMFTVHEGQVSPVGGGTLTGSGQLWVAPQAEKDPSAIRVQMEGHGLMATGLVKRYVPEAVELPDVLNSGATSVKATMKGSHAAPRVHVTWEAPEVHATGSVDMSRESWRATARAPSFDVSGTLHTEFADFELTKTAYTQKAMTNLTTPEIIGVDADVNMKGCDVVPLLSNMSAVDRVTTGQALRLKLNGQTQISARRDAQGTGETASSEESAFSGDVHLQGIRVNQLNLARQLAGSLEFSPSSLHIHAKGLRADEQLDVDLNLPDTLLNGGGPFFQNEKRPEGLQAPAGTVDANAAPTEEAMEGQGGSFLLRQGRLLISTEANTSPSRVKMRIRGLTLDELELASLRGVLQDVSFDLNFDTMEGRGDILVNTPRYSGLLGESLSGAVRWEQEVLRLEKMVLQQKRSRYEVQGEYSLPPNFALPRDGAFAPNAGSSTQWSPGEVWAATTRKSLGRWRLQVMVPNADVQELLPAGRLLSRATSVTQQDYEKAKEAFLDGMKSYNIGSGELIDHLKATLREAGPGDQAGQPSEASSGGAGAALPGLQTLRGLWSGAIQAYGGGGGTDTLNFNIRGNSWQWGEYLIDQGAASGSYRSSEGVHIDEVSMRSGEAQLLIRGDLLGPKQDATILLNDFPAAMLSPMYKAVPALQHAAPAVSDRSLILKRLVERWEGVAQSVGISNGKEDTAATQLAKGSPVKGLLYVRGSVGGSVSSPEGVLSIRLYDGAVGPTQLSSAEAYLKVDEKRQVTLKLEAVPSEQRGMLKVEGTLPSFQEGDDLDVLITVRDGGMQLLSAIIPEYQWVGGSAMINMHVHGSVSKPHIEGGARVSRATLNMPTVKYPLNNVSAVVAMDENRVAVKHFEARSGRRGHIKIRGSLPMRKPKMQSDDAMNVELSSLELRLRNLYSGRLDSSLTVSNSLAQPLVSGDLQLSRGTAYLPAGSNSPSLAGNGGSEPSQRSRPAAEAFKSLGKSGMEARLEPQAGAMPGLPGSMGSVHLKNLNVTLGSELRAVYPLVVNLALSGNVELNGPLDPSAIVVNGTVQLDGGMVNLLATQLRVERDQPGRITFVPEQGLDPTLDLTLTAGEFKAVMQGRASNWQDMVVLSYVGTRSTTGEGTGQVQLTEASRLFQEQLASALVADNGQLAFSNLAASTVSTFSPKLDTQGQIGAARWRLVSAPSFPDMLSLLDPTVDWHNLLTSLITGTEVEVQFGKSVQAVVAHKLRGAEYGTQWTMLYNLNNNLRMQLQVANSPPVTRTLLLQYSSEGVPK</sequence>
<comment type="subcellular location">
    <subcellularLocation>
        <location evidence="1">Membrane</location>
        <topology evidence="1">Single-pass membrane protein</topology>
    </subcellularLocation>
</comment>
<feature type="region of interest" description="Disordered" evidence="5">
    <location>
        <begin position="253"/>
        <end position="309"/>
    </location>
</feature>
<feature type="compositionally biased region" description="Basic and acidic residues" evidence="5">
    <location>
        <begin position="276"/>
        <end position="286"/>
    </location>
</feature>
<dbReference type="Pfam" id="PF04357">
    <property type="entry name" value="TamB"/>
    <property type="match status" value="1"/>
</dbReference>
<keyword evidence="4" id="KW-0472">Membrane</keyword>
<feature type="compositionally biased region" description="Low complexity" evidence="5">
    <location>
        <begin position="1630"/>
        <end position="1643"/>
    </location>
</feature>
<feature type="domain" description="Translocation and assembly module TamB C-terminal" evidence="6">
    <location>
        <begin position="1962"/>
        <end position="2348"/>
    </location>
</feature>
<dbReference type="Proteomes" id="UP000708148">
    <property type="component" value="Unassembled WGS sequence"/>
</dbReference>
<feature type="region of interest" description="Disordered" evidence="5">
    <location>
        <begin position="1624"/>
        <end position="1643"/>
    </location>
</feature>
<dbReference type="GO" id="GO:0009306">
    <property type="term" value="P:protein secretion"/>
    <property type="evidence" value="ECO:0007669"/>
    <property type="project" value="InterPro"/>
</dbReference>
<gene>
    <name evidence="7" type="ORF">OSTQU699_LOCUS10168</name>
</gene>
<feature type="region of interest" description="Disordered" evidence="5">
    <location>
        <begin position="431"/>
        <end position="462"/>
    </location>
</feature>
<dbReference type="PANTHER" id="PTHR34457:SF3">
    <property type="entry name" value="PROTEIN TIC236, CHLOROPLASTIC"/>
    <property type="match status" value="1"/>
</dbReference>
<feature type="region of interest" description="Disordered" evidence="5">
    <location>
        <begin position="2040"/>
        <end position="2065"/>
    </location>
</feature>
<accession>A0A8S1JCT1</accession>
<feature type="region of interest" description="Disordered" evidence="5">
    <location>
        <begin position="808"/>
        <end position="875"/>
    </location>
</feature>
<keyword evidence="2" id="KW-0812">Transmembrane</keyword>
<keyword evidence="8" id="KW-1185">Reference proteome</keyword>
<proteinExistence type="predicted"/>
<dbReference type="EMBL" id="CAJHUC010002957">
    <property type="protein sequence ID" value="CAD7704813.1"/>
    <property type="molecule type" value="Genomic_DNA"/>
</dbReference>
<evidence type="ECO:0000259" key="6">
    <source>
        <dbReference type="Pfam" id="PF04357"/>
    </source>
</evidence>
<name>A0A8S1JCT1_9CHLO</name>
<dbReference type="OrthoDB" id="1386367at2759"/>
<feature type="compositionally biased region" description="Basic and acidic residues" evidence="5">
    <location>
        <begin position="776"/>
        <end position="785"/>
    </location>
</feature>
<evidence type="ECO:0000256" key="1">
    <source>
        <dbReference type="ARBA" id="ARBA00004167"/>
    </source>
</evidence>
<evidence type="ECO:0000256" key="2">
    <source>
        <dbReference type="ARBA" id="ARBA00022692"/>
    </source>
</evidence>
<reference evidence="7" key="1">
    <citation type="submission" date="2020-12" db="EMBL/GenBank/DDBJ databases">
        <authorList>
            <person name="Iha C."/>
        </authorList>
    </citation>
    <scope>NUCLEOTIDE SEQUENCE</scope>
</reference>
<keyword evidence="3" id="KW-1133">Transmembrane helix</keyword>
<organism evidence="7 8">
    <name type="scientific">Ostreobium quekettii</name>
    <dbReference type="NCBI Taxonomy" id="121088"/>
    <lineage>
        <taxon>Eukaryota</taxon>
        <taxon>Viridiplantae</taxon>
        <taxon>Chlorophyta</taxon>
        <taxon>core chlorophytes</taxon>
        <taxon>Ulvophyceae</taxon>
        <taxon>TCBD clade</taxon>
        <taxon>Bryopsidales</taxon>
        <taxon>Ostreobineae</taxon>
        <taxon>Ostreobiaceae</taxon>
        <taxon>Ostreobium</taxon>
    </lineage>
</organism>
<feature type="compositionally biased region" description="Polar residues" evidence="5">
    <location>
        <begin position="2041"/>
        <end position="2059"/>
    </location>
</feature>
<evidence type="ECO:0000256" key="3">
    <source>
        <dbReference type="ARBA" id="ARBA00022989"/>
    </source>
</evidence>
<comment type="caution">
    <text evidence="7">The sequence shown here is derived from an EMBL/GenBank/DDBJ whole genome shotgun (WGS) entry which is preliminary data.</text>
</comment>
<dbReference type="InterPro" id="IPR053022">
    <property type="entry name" value="Chloroplast_translocon_comp"/>
</dbReference>
<dbReference type="InterPro" id="IPR007452">
    <property type="entry name" value="TamB_C"/>
</dbReference>
<feature type="compositionally biased region" description="Polar residues" evidence="5">
    <location>
        <begin position="253"/>
        <end position="269"/>
    </location>
</feature>
<evidence type="ECO:0000313" key="8">
    <source>
        <dbReference type="Proteomes" id="UP000708148"/>
    </source>
</evidence>
<feature type="compositionally biased region" description="Polar residues" evidence="5">
    <location>
        <begin position="1308"/>
        <end position="1317"/>
    </location>
</feature>